<reference evidence="2 3" key="1">
    <citation type="submission" date="2018-05" db="EMBL/GenBank/DDBJ databases">
        <title>Genomic Encyclopedia of Type Strains, Phase IV (KMG-IV): sequencing the most valuable type-strain genomes for metagenomic binning, comparative biology and taxonomic classification.</title>
        <authorList>
            <person name="Goeker M."/>
        </authorList>
    </citation>
    <scope>NUCLEOTIDE SEQUENCE [LARGE SCALE GENOMIC DNA]</scope>
    <source>
        <strain evidence="2 3">DSM 44704</strain>
    </source>
</reference>
<evidence type="ECO:0000259" key="1">
    <source>
        <dbReference type="Pfam" id="PF04326"/>
    </source>
</evidence>
<dbReference type="InterPro" id="IPR038461">
    <property type="entry name" value="Schlafen_AlbA_2_dom_sf"/>
</dbReference>
<keyword evidence="3" id="KW-1185">Reference proteome</keyword>
<dbReference type="RefSeq" id="WP_040733091.1">
    <property type="nucleotide sequence ID" value="NZ_QJKF01000010.1"/>
</dbReference>
<dbReference type="Proteomes" id="UP000247569">
    <property type="component" value="Unassembled WGS sequence"/>
</dbReference>
<name>A0A318JZK2_9NOCA</name>
<dbReference type="Pfam" id="PF04326">
    <property type="entry name" value="SLFN_AlbA_2"/>
    <property type="match status" value="1"/>
</dbReference>
<evidence type="ECO:0000313" key="2">
    <source>
        <dbReference type="EMBL" id="PXX60402.1"/>
    </source>
</evidence>
<sequence length="397" mass="43571">MSAAGPFWNPRTEDELRRAVADGLLEETHTLDIKRELERGKSANKKLGCDIAAFSLDGGIIVIGVDEDTDPPCMWPVELDGLAERIENIAATLVREPVHVRTTAIPAHGQPGKGYLLVHIAPSPRAPHMVDGRYYGRGDKTNIVLDYADVLRLHEHQLAKQKDILPEIHQAITNLGERKRLNSILGILAEPLGAPRDLLLPVTEDRNWSTTIGDLVRSTSVQHNRDYSPNFYDASSFERTANGVAVKTMYEGQGWNGDGRTALLEFHETGRLFMASEGAVFPADQRHDSNMVFETLILGHTDLLVRLAAAISQTYGLAGTWRFGLVLTGLRTARSYTLALSIGGRGPAYTESVYEQATDAALLDLANDHTETVKALVGRLLRGLGSHHRCESFLAAQ</sequence>
<dbReference type="Gene3D" id="3.30.950.30">
    <property type="entry name" value="Schlafen, AAA domain"/>
    <property type="match status" value="1"/>
</dbReference>
<organism evidence="2 3">
    <name type="scientific">Nocardia tenerifensis</name>
    <dbReference type="NCBI Taxonomy" id="228006"/>
    <lineage>
        <taxon>Bacteria</taxon>
        <taxon>Bacillati</taxon>
        <taxon>Actinomycetota</taxon>
        <taxon>Actinomycetes</taxon>
        <taxon>Mycobacteriales</taxon>
        <taxon>Nocardiaceae</taxon>
        <taxon>Nocardia</taxon>
    </lineage>
</organism>
<comment type="caution">
    <text evidence="2">The sequence shown here is derived from an EMBL/GenBank/DDBJ whole genome shotgun (WGS) entry which is preliminary data.</text>
</comment>
<dbReference type="OrthoDB" id="4314023at2"/>
<accession>A0A318JZK2</accession>
<dbReference type="EMBL" id="QJKF01000010">
    <property type="protein sequence ID" value="PXX60402.1"/>
    <property type="molecule type" value="Genomic_DNA"/>
</dbReference>
<dbReference type="AlphaFoldDB" id="A0A318JZK2"/>
<feature type="domain" description="Schlafen AlbA-2" evidence="1">
    <location>
        <begin position="27"/>
        <end position="142"/>
    </location>
</feature>
<protein>
    <recommendedName>
        <fullName evidence="1">Schlafen AlbA-2 domain-containing protein</fullName>
    </recommendedName>
</protein>
<evidence type="ECO:0000313" key="3">
    <source>
        <dbReference type="Proteomes" id="UP000247569"/>
    </source>
</evidence>
<proteinExistence type="predicted"/>
<dbReference type="InterPro" id="IPR007421">
    <property type="entry name" value="Schlafen_AlbA_2_dom"/>
</dbReference>
<gene>
    <name evidence="2" type="ORF">DFR70_110244</name>
</gene>